<accession>A0ABU0P830</accession>
<dbReference type="SUPFAM" id="SSF50998">
    <property type="entry name" value="Quinoprotein alcohol dehydrogenase-like"/>
    <property type="match status" value="1"/>
</dbReference>
<dbReference type="InterPro" id="IPR011047">
    <property type="entry name" value="Quinoprotein_ADH-like_sf"/>
</dbReference>
<dbReference type="PANTHER" id="PTHR48098:SF1">
    <property type="entry name" value="DIACYLGLYCEROL ACYLTRANSFERASE_MYCOLYLTRANSFERASE AG85A"/>
    <property type="match status" value="1"/>
</dbReference>
<dbReference type="InterPro" id="IPR029058">
    <property type="entry name" value="AB_hydrolase_fold"/>
</dbReference>
<dbReference type="Gene3D" id="3.40.50.1820">
    <property type="entry name" value="alpha/beta hydrolase"/>
    <property type="match status" value="1"/>
</dbReference>
<dbReference type="RefSeq" id="WP_307360282.1">
    <property type="nucleotide sequence ID" value="NZ_JAUSXK010000001.1"/>
</dbReference>
<sequence>MWKKPFAALLCGAFVAASLVASATPAHAASQLLGGAATSASLGGSIEYSVYLPEGYDSESSTRYPSLYLLHGRGDTQAAWQQVAGDLDELIASGAIPPMIVIMPDAPWSGRGSYYVDSQYTGIAAGSTPGVAVETAFTTDLVDHIDAEFRTIDDRASRGVGGYSMGGAGAVRFVSAHQDLFSAALALSPAVYFPTTPLDSSTREFGAYGVGDALYDEGRYQELSYPASFGALDPAMPVHVFVAVGDDEWANPDPANAIHDLDYEAATLYNHVKRVPGVSAELRVYNGGHDWGVWKTGFREGIVDLASYLQTTPPSPFEGQQFGSSGDDRAGGVVGFPGDGTVQALNSAGAMLDIENAGGFDIVVTKQSTDGEALWATPISTPLNERAYGVVPASDNAVIVGGFQRMEHEAGTNDDAFAVKIDAVGQESWRTHLGSQAAADRIYGIAPDGTGGAYLSGYTSGSLDGFDSAGDKDVILARVSSDGEVLWSTQFGSNGEDKGFAVALADDGGVFVGGTSGGALPGSTSAGGYDGWVAAFDADGSQRWMSQFGTEETEQVAALVASGGGVVAAGFTGGVLGESSAGGTDAFALALDADGATRWVSQQGTSGDDRGAAIAVDADASLLLVGHTSGLFAPGSGGVDVFATTMAPDGSVVEQSQFGSMQRDGADEWDEANLYIAGGGSTWVQGLTYGAIDGAVNAGAGDIFLSELDFDAVLPGLGTVVVPPVDPAVVTPRNDASALAMTGAEVARLAAVALLLLLAGGALFVLRRRLVRNPT</sequence>
<evidence type="ECO:0000256" key="1">
    <source>
        <dbReference type="SAM" id="Phobius"/>
    </source>
</evidence>
<feature type="chain" id="PRO_5045174652" evidence="2">
    <location>
        <begin position="29"/>
        <end position="775"/>
    </location>
</feature>
<dbReference type="SUPFAM" id="SSF53474">
    <property type="entry name" value="alpha/beta-Hydrolases"/>
    <property type="match status" value="1"/>
</dbReference>
<name>A0ABU0P830_9MICO</name>
<dbReference type="InterPro" id="IPR050583">
    <property type="entry name" value="Mycobacterial_A85_antigen"/>
</dbReference>
<organism evidence="3 4">
    <name type="scientific">Microbacterium murale</name>
    <dbReference type="NCBI Taxonomy" id="1081040"/>
    <lineage>
        <taxon>Bacteria</taxon>
        <taxon>Bacillati</taxon>
        <taxon>Actinomycetota</taxon>
        <taxon>Actinomycetes</taxon>
        <taxon>Micrococcales</taxon>
        <taxon>Microbacteriaceae</taxon>
        <taxon>Microbacterium</taxon>
    </lineage>
</organism>
<reference evidence="3 4" key="1">
    <citation type="submission" date="2023-07" db="EMBL/GenBank/DDBJ databases">
        <title>Comparative genomics of wheat-associated soil bacteria to identify genetic determinants of phenazine resistance.</title>
        <authorList>
            <person name="Mouncey N."/>
        </authorList>
    </citation>
    <scope>NUCLEOTIDE SEQUENCE [LARGE SCALE GENOMIC DNA]</scope>
    <source>
        <strain evidence="3 4">W2I7</strain>
    </source>
</reference>
<feature type="transmembrane region" description="Helical" evidence="1">
    <location>
        <begin position="746"/>
        <end position="766"/>
    </location>
</feature>
<evidence type="ECO:0000313" key="3">
    <source>
        <dbReference type="EMBL" id="MDQ0643485.1"/>
    </source>
</evidence>
<evidence type="ECO:0000313" key="4">
    <source>
        <dbReference type="Proteomes" id="UP001239085"/>
    </source>
</evidence>
<evidence type="ECO:0000256" key="2">
    <source>
        <dbReference type="SAM" id="SignalP"/>
    </source>
</evidence>
<gene>
    <name evidence="3" type="ORF">QFZ46_001645</name>
</gene>
<keyword evidence="1" id="KW-1133">Transmembrane helix</keyword>
<feature type="signal peptide" evidence="2">
    <location>
        <begin position="1"/>
        <end position="28"/>
    </location>
</feature>
<dbReference type="InterPro" id="IPR000801">
    <property type="entry name" value="Esterase-like"/>
</dbReference>
<dbReference type="Gene3D" id="2.80.10.50">
    <property type="match status" value="1"/>
</dbReference>
<proteinExistence type="predicted"/>
<dbReference type="EMBL" id="JAUSXK010000001">
    <property type="protein sequence ID" value="MDQ0643485.1"/>
    <property type="molecule type" value="Genomic_DNA"/>
</dbReference>
<comment type="caution">
    <text evidence="3">The sequence shown here is derived from an EMBL/GenBank/DDBJ whole genome shotgun (WGS) entry which is preliminary data.</text>
</comment>
<keyword evidence="1" id="KW-0812">Transmembrane</keyword>
<dbReference type="Pfam" id="PF00756">
    <property type="entry name" value="Esterase"/>
    <property type="match status" value="1"/>
</dbReference>
<keyword evidence="4" id="KW-1185">Reference proteome</keyword>
<dbReference type="Proteomes" id="UP001239085">
    <property type="component" value="Unassembled WGS sequence"/>
</dbReference>
<protein>
    <submittedName>
        <fullName evidence="3">Enterochelin esterase-like enzyme</fullName>
    </submittedName>
</protein>
<dbReference type="PANTHER" id="PTHR48098">
    <property type="entry name" value="ENTEROCHELIN ESTERASE-RELATED"/>
    <property type="match status" value="1"/>
</dbReference>
<keyword evidence="2" id="KW-0732">Signal</keyword>
<keyword evidence="1" id="KW-0472">Membrane</keyword>